<feature type="domain" description="N-acetyltransferase" evidence="1">
    <location>
        <begin position="22"/>
        <end position="210"/>
    </location>
</feature>
<dbReference type="InterPro" id="IPR000182">
    <property type="entry name" value="GNAT_dom"/>
</dbReference>
<proteinExistence type="predicted"/>
<dbReference type="OrthoDB" id="4119890at2"/>
<dbReference type="SUPFAM" id="SSF55729">
    <property type="entry name" value="Acyl-CoA N-acyltransferases (Nat)"/>
    <property type="match status" value="2"/>
</dbReference>
<dbReference type="Pfam" id="PF00583">
    <property type="entry name" value="Acetyltransf_1"/>
    <property type="match status" value="1"/>
</dbReference>
<dbReference type="CDD" id="cd04301">
    <property type="entry name" value="NAT_SF"/>
    <property type="match status" value="1"/>
</dbReference>
<accession>A0A0V8IVQ9</accession>
<evidence type="ECO:0000259" key="1">
    <source>
        <dbReference type="PROSITE" id="PS51186"/>
    </source>
</evidence>
<sequence length="380" mass="40786">MSGPTVSAAHAAAAGGWVISPVRIPAADGGKPPAAVGPSTDLSACQALREAHELELWGNLDRCPTLAEALEYWRGTGYEERRLYLARAAGEPAGLCSVTLPLRENTATAGIDILVDPAHRRRGLGRALLDYAEAVARGRGRTSLDGFHEVPLERVGPGTDMLPARSGAGALPLSDPGTAFAAAAGYGLEQVERSSRLDVPVARELLDRLGDEAATSAGDYAVVRWHDACPEEYVAGYAALKTRMSTDVPMAGLDWEREEWDPARVRDEEAAWGRSGVQTVVAAAKHRQTGRLVAYTVLNWRPGVPGSITQQDTLVAGGHRGHRLGMLVKVANLRQAQERWPSVRSVLTWNASENQHMLSINIALGFKPAGYEGEWQKRLG</sequence>
<dbReference type="EMBL" id="LNQM01000001">
    <property type="protein sequence ID" value="KSU78870.1"/>
    <property type="molecule type" value="Genomic_DNA"/>
</dbReference>
<dbReference type="STRING" id="993070.AS031_02185"/>
<dbReference type="PROSITE" id="PS51186">
    <property type="entry name" value="GNAT"/>
    <property type="match status" value="1"/>
</dbReference>
<evidence type="ECO:0000313" key="3">
    <source>
        <dbReference type="Proteomes" id="UP000053199"/>
    </source>
</evidence>
<protein>
    <submittedName>
        <fullName evidence="2">GNAT family acetyltransferase</fullName>
    </submittedName>
</protein>
<dbReference type="GO" id="GO:0016747">
    <property type="term" value="F:acyltransferase activity, transferring groups other than amino-acyl groups"/>
    <property type="evidence" value="ECO:0007669"/>
    <property type="project" value="InterPro"/>
</dbReference>
<keyword evidence="3" id="KW-1185">Reference proteome</keyword>
<keyword evidence="2" id="KW-0808">Transferase</keyword>
<dbReference type="RefSeq" id="WP_058266494.1">
    <property type="nucleotide sequence ID" value="NZ_FMAZ01000001.1"/>
</dbReference>
<dbReference type="InterPro" id="IPR016181">
    <property type="entry name" value="Acyl_CoA_acyltransferase"/>
</dbReference>
<reference evidence="2 3" key="1">
    <citation type="journal article" date="2014" name="Arch. Microbiol.">
        <title>Arthrobacter enclensis sp. nov., isolated from sediment sample.</title>
        <authorList>
            <person name="Dastager S.G."/>
            <person name="Liu Q."/>
            <person name="Tang S.K."/>
            <person name="Krishnamurthi S."/>
            <person name="Lee J.C."/>
            <person name="Li W.J."/>
        </authorList>
    </citation>
    <scope>NUCLEOTIDE SEQUENCE [LARGE SCALE GENOMIC DNA]</scope>
    <source>
        <strain evidence="2 3">NIO-1008</strain>
    </source>
</reference>
<dbReference type="Proteomes" id="UP000053199">
    <property type="component" value="Unassembled WGS sequence"/>
</dbReference>
<evidence type="ECO:0000313" key="2">
    <source>
        <dbReference type="EMBL" id="KSU78870.1"/>
    </source>
</evidence>
<comment type="caution">
    <text evidence="2">The sequence shown here is derived from an EMBL/GenBank/DDBJ whole genome shotgun (WGS) entry which is preliminary data.</text>
</comment>
<organism evidence="2 3">
    <name type="scientific">Pseudarthrobacter enclensis</name>
    <dbReference type="NCBI Taxonomy" id="993070"/>
    <lineage>
        <taxon>Bacteria</taxon>
        <taxon>Bacillati</taxon>
        <taxon>Actinomycetota</taxon>
        <taxon>Actinomycetes</taxon>
        <taxon>Micrococcales</taxon>
        <taxon>Micrococcaceae</taxon>
        <taxon>Pseudarthrobacter</taxon>
    </lineage>
</organism>
<dbReference type="Gene3D" id="3.40.630.30">
    <property type="match status" value="1"/>
</dbReference>
<dbReference type="AlphaFoldDB" id="A0A0V8IVQ9"/>
<name>A0A0V8IVQ9_9MICC</name>
<gene>
    <name evidence="2" type="ORF">AS031_02185</name>
</gene>